<evidence type="ECO:0000313" key="2">
    <source>
        <dbReference type="EMBL" id="ADU29803.1"/>
    </source>
</evidence>
<keyword evidence="1" id="KW-0812">Transmembrane</keyword>
<evidence type="ECO:0000313" key="3">
    <source>
        <dbReference type="Proteomes" id="UP000001401"/>
    </source>
</evidence>
<dbReference type="STRING" id="649639.Bcell_1540"/>
<organism evidence="2 3">
    <name type="scientific">Evansella cellulosilytica (strain ATCC 21833 / DSM 2522 / FERM P-1141 / JCM 9156 / N-4)</name>
    <name type="common">Bacillus cellulosilyticus</name>
    <dbReference type="NCBI Taxonomy" id="649639"/>
    <lineage>
        <taxon>Bacteria</taxon>
        <taxon>Bacillati</taxon>
        <taxon>Bacillota</taxon>
        <taxon>Bacilli</taxon>
        <taxon>Bacillales</taxon>
        <taxon>Bacillaceae</taxon>
        <taxon>Evansella</taxon>
    </lineage>
</organism>
<reference evidence="2" key="1">
    <citation type="submission" date="2010-12" db="EMBL/GenBank/DDBJ databases">
        <title>Complete sequence of Bacillus cellulosilyticus DSM 2522.</title>
        <authorList>
            <consortium name="US DOE Joint Genome Institute"/>
            <person name="Lucas S."/>
            <person name="Copeland A."/>
            <person name="Lapidus A."/>
            <person name="Cheng J.-F."/>
            <person name="Bruce D."/>
            <person name="Goodwin L."/>
            <person name="Pitluck S."/>
            <person name="Chertkov O."/>
            <person name="Detter J.C."/>
            <person name="Han C."/>
            <person name="Tapia R."/>
            <person name="Land M."/>
            <person name="Hauser L."/>
            <person name="Jeffries C."/>
            <person name="Kyrpides N."/>
            <person name="Ivanova N."/>
            <person name="Mikhailova N."/>
            <person name="Brumm P."/>
            <person name="Mead D."/>
            <person name="Woyke T."/>
        </authorList>
    </citation>
    <scope>NUCLEOTIDE SEQUENCE [LARGE SCALE GENOMIC DNA]</scope>
    <source>
        <strain evidence="2">DSM 2522</strain>
    </source>
</reference>
<proteinExistence type="predicted"/>
<accession>E6TVB9</accession>
<feature type="transmembrane region" description="Helical" evidence="1">
    <location>
        <begin position="45"/>
        <end position="65"/>
    </location>
</feature>
<keyword evidence="1" id="KW-0472">Membrane</keyword>
<dbReference type="AlphaFoldDB" id="E6TVB9"/>
<keyword evidence="3" id="KW-1185">Reference proteome</keyword>
<dbReference type="Pfam" id="PF13346">
    <property type="entry name" value="ABC2_membrane_5"/>
    <property type="match status" value="1"/>
</dbReference>
<dbReference type="HOGENOM" id="CLU_2128424_0_0_9"/>
<dbReference type="EMBL" id="CP002394">
    <property type="protein sequence ID" value="ADU29803.1"/>
    <property type="molecule type" value="Genomic_DNA"/>
</dbReference>
<name>E6TVB9_EVAC2</name>
<protein>
    <submittedName>
        <fullName evidence="2">Uncharacterized protein</fullName>
    </submittedName>
</protein>
<keyword evidence="1" id="KW-1133">Transmembrane helix</keyword>
<dbReference type="InterPro" id="IPR025699">
    <property type="entry name" value="ABC2_memb-like"/>
</dbReference>
<feature type="transmembrane region" description="Helical" evidence="1">
    <location>
        <begin position="12"/>
        <end position="33"/>
    </location>
</feature>
<dbReference type="RefSeq" id="WP_013488140.1">
    <property type="nucleotide sequence ID" value="NC_014829.1"/>
</dbReference>
<gene>
    <name evidence="2" type="ordered locus">Bcell_1540</name>
</gene>
<evidence type="ECO:0000256" key="1">
    <source>
        <dbReference type="SAM" id="Phobius"/>
    </source>
</evidence>
<dbReference type="KEGG" id="bco:Bcell_1540"/>
<feature type="transmembrane region" description="Helical" evidence="1">
    <location>
        <begin position="86"/>
        <end position="110"/>
    </location>
</feature>
<dbReference type="Proteomes" id="UP000001401">
    <property type="component" value="Chromosome"/>
</dbReference>
<sequence>MLTLIKRDLLSIKNILLFIIIGLLAIIAFNSYIIYSVKTESNDFYFPFIFAGILSFSSFIHICRVEELNHVRKRLLQLPIRKEKIVLSRYLSAMVVFCCAVIVMSIPMIFFRE</sequence>